<dbReference type="Gene3D" id="3.30.70.890">
    <property type="entry name" value="GHMP kinase, C-terminal domain"/>
    <property type="match status" value="1"/>
</dbReference>
<dbReference type="Gene3D" id="3.30.230.10">
    <property type="match status" value="1"/>
</dbReference>
<dbReference type="HAMAP" id="MF_00384">
    <property type="entry name" value="Homoser_kinase"/>
    <property type="match status" value="1"/>
</dbReference>
<dbReference type="InterPro" id="IPR036554">
    <property type="entry name" value="GHMP_kinase_C_sf"/>
</dbReference>
<dbReference type="InterPro" id="IPR013750">
    <property type="entry name" value="GHMP_kinase_C_dom"/>
</dbReference>
<keyword evidence="17" id="KW-1185">Reference proteome</keyword>
<sequence length="319" mass="34566">MSKQVSICVPASSANLGSGFDTVAVALQMYTTIDLKISDRTHFRFQGMIDKSLPSGKDNLIYRAAEKLFREVGEKPPELEGTVNIGIPVARGLGSSGAAIVGGLVGANFLAGQPLKKEELFQLAAEMEGHPENVGASLFGGIIVAAKRERGGYAFTQINPPKNLMAVAFIPEQQLSTSKARNVLPTTYSKEESIHAVSHSALLVAALAKGELSLLWEAMDDRLHQPYRKKLIPAFDRLKEVVKENGALGIAISGAGPTILAFTSKDDGQFIHQIKTAYPDLQIEGEVKPIYFDRRGAYPIIKNVGDESVNKTREFVEKE</sequence>
<evidence type="ECO:0000256" key="1">
    <source>
        <dbReference type="ARBA" id="ARBA00005015"/>
    </source>
</evidence>
<comment type="pathway">
    <text evidence="1 13">Amino-acid biosynthesis; L-threonine biosynthesis; L-threonine from L-aspartate: step 4/5.</text>
</comment>
<keyword evidence="10 13" id="KW-0067">ATP-binding</keyword>
<dbReference type="EMBL" id="CP106878">
    <property type="protein sequence ID" value="WAA09754.1"/>
    <property type="molecule type" value="Genomic_DNA"/>
</dbReference>
<dbReference type="GO" id="GO:0005524">
    <property type="term" value="F:ATP binding"/>
    <property type="evidence" value="ECO:0007669"/>
    <property type="project" value="UniProtKB-UniRule"/>
</dbReference>
<evidence type="ECO:0000256" key="4">
    <source>
        <dbReference type="ARBA" id="ARBA00017858"/>
    </source>
</evidence>
<feature type="binding site" evidence="13">
    <location>
        <begin position="88"/>
        <end position="98"/>
    </location>
    <ligand>
        <name>ATP</name>
        <dbReference type="ChEBI" id="CHEBI:30616"/>
    </ligand>
</feature>
<comment type="function">
    <text evidence="12 13">Catalyzes the ATP-dependent phosphorylation of L-homoserine to L-homoserine phosphate.</text>
</comment>
<evidence type="ECO:0000259" key="14">
    <source>
        <dbReference type="Pfam" id="PF00288"/>
    </source>
</evidence>
<dbReference type="RefSeq" id="WP_275417537.1">
    <property type="nucleotide sequence ID" value="NZ_CP106878.1"/>
</dbReference>
<evidence type="ECO:0000256" key="13">
    <source>
        <dbReference type="HAMAP-Rule" id="MF_00384"/>
    </source>
</evidence>
<dbReference type="GO" id="GO:0009088">
    <property type="term" value="P:threonine biosynthetic process"/>
    <property type="evidence" value="ECO:0007669"/>
    <property type="project" value="UniProtKB-UniRule"/>
</dbReference>
<dbReference type="InterPro" id="IPR020568">
    <property type="entry name" value="Ribosomal_Su5_D2-typ_SF"/>
</dbReference>
<dbReference type="InterPro" id="IPR000870">
    <property type="entry name" value="Homoserine_kinase"/>
</dbReference>
<keyword evidence="7 13" id="KW-0791">Threonine biosynthesis</keyword>
<evidence type="ECO:0000256" key="3">
    <source>
        <dbReference type="ARBA" id="ARBA00012078"/>
    </source>
</evidence>
<evidence type="ECO:0000256" key="5">
    <source>
        <dbReference type="ARBA" id="ARBA00022605"/>
    </source>
</evidence>
<keyword evidence="13" id="KW-0963">Cytoplasm</keyword>
<dbReference type="PIRSF" id="PIRSF000676">
    <property type="entry name" value="Homoser_kin"/>
    <property type="match status" value="1"/>
</dbReference>
<dbReference type="PRINTS" id="PR00958">
    <property type="entry name" value="HOMSERKINASE"/>
</dbReference>
<organism evidence="16 17">
    <name type="scientific">Fervidibacillus albus</name>
    <dbReference type="NCBI Taxonomy" id="2980026"/>
    <lineage>
        <taxon>Bacteria</taxon>
        <taxon>Bacillati</taxon>
        <taxon>Bacillota</taxon>
        <taxon>Bacilli</taxon>
        <taxon>Bacillales</taxon>
        <taxon>Bacillaceae</taxon>
        <taxon>Fervidibacillus</taxon>
    </lineage>
</organism>
<dbReference type="InterPro" id="IPR006203">
    <property type="entry name" value="GHMP_knse_ATP-bd_CS"/>
</dbReference>
<dbReference type="AlphaFoldDB" id="A0A9E8LUC1"/>
<comment type="catalytic activity">
    <reaction evidence="11 13">
        <text>L-homoserine + ATP = O-phospho-L-homoserine + ADP + H(+)</text>
        <dbReference type="Rhea" id="RHEA:13985"/>
        <dbReference type="ChEBI" id="CHEBI:15378"/>
        <dbReference type="ChEBI" id="CHEBI:30616"/>
        <dbReference type="ChEBI" id="CHEBI:57476"/>
        <dbReference type="ChEBI" id="CHEBI:57590"/>
        <dbReference type="ChEBI" id="CHEBI:456216"/>
        <dbReference type="EC" id="2.7.1.39"/>
    </reaction>
</comment>
<evidence type="ECO:0000256" key="12">
    <source>
        <dbReference type="ARBA" id="ARBA00049954"/>
    </source>
</evidence>
<accession>A0A9E8LUC1</accession>
<dbReference type="GO" id="GO:0004413">
    <property type="term" value="F:homoserine kinase activity"/>
    <property type="evidence" value="ECO:0007669"/>
    <property type="project" value="UniProtKB-UniRule"/>
</dbReference>
<keyword evidence="8 13" id="KW-0547">Nucleotide-binding</keyword>
<dbReference type="PANTHER" id="PTHR20861:SF1">
    <property type="entry name" value="HOMOSERINE KINASE"/>
    <property type="match status" value="1"/>
</dbReference>
<dbReference type="InterPro" id="IPR014721">
    <property type="entry name" value="Ribsml_uS5_D2-typ_fold_subgr"/>
</dbReference>
<reference evidence="16" key="1">
    <citation type="submission" date="2022-09" db="EMBL/GenBank/DDBJ databases">
        <title>Complete Genomes of Fervidibacillus albus and Fervidibacillus halotolerans isolated from tidal flat sediments.</title>
        <authorList>
            <person name="Kwon K.K."/>
            <person name="Yang S.-H."/>
            <person name="Park M.J."/>
            <person name="Oh H.-M."/>
        </authorList>
    </citation>
    <scope>NUCLEOTIDE SEQUENCE</scope>
    <source>
        <strain evidence="16">MEBiC13591</strain>
    </source>
</reference>
<evidence type="ECO:0000256" key="2">
    <source>
        <dbReference type="ARBA" id="ARBA00007370"/>
    </source>
</evidence>
<feature type="domain" description="GHMP kinase N-terminal" evidence="14">
    <location>
        <begin position="59"/>
        <end position="141"/>
    </location>
</feature>
<dbReference type="NCBIfam" id="NF002288">
    <property type="entry name" value="PRK01212.1-4"/>
    <property type="match status" value="1"/>
</dbReference>
<dbReference type="InterPro" id="IPR006204">
    <property type="entry name" value="GHMP_kinase_N_dom"/>
</dbReference>
<comment type="similarity">
    <text evidence="2 13">Belongs to the GHMP kinase family. Homoserine kinase subfamily.</text>
</comment>
<dbReference type="EC" id="2.7.1.39" evidence="3 13"/>
<dbReference type="GO" id="GO:0005737">
    <property type="term" value="C:cytoplasm"/>
    <property type="evidence" value="ECO:0007669"/>
    <property type="project" value="UniProtKB-SubCell"/>
</dbReference>
<evidence type="ECO:0000256" key="11">
    <source>
        <dbReference type="ARBA" id="ARBA00049375"/>
    </source>
</evidence>
<dbReference type="PROSITE" id="PS00627">
    <property type="entry name" value="GHMP_KINASES_ATP"/>
    <property type="match status" value="1"/>
</dbReference>
<dbReference type="Pfam" id="PF08544">
    <property type="entry name" value="GHMP_kinases_C"/>
    <property type="match status" value="1"/>
</dbReference>
<dbReference type="Pfam" id="PF00288">
    <property type="entry name" value="GHMP_kinases_N"/>
    <property type="match status" value="1"/>
</dbReference>
<dbReference type="SUPFAM" id="SSF54211">
    <property type="entry name" value="Ribosomal protein S5 domain 2-like"/>
    <property type="match status" value="1"/>
</dbReference>
<feature type="domain" description="GHMP kinase C-terminal" evidence="15">
    <location>
        <begin position="204"/>
        <end position="271"/>
    </location>
</feature>
<evidence type="ECO:0000256" key="7">
    <source>
        <dbReference type="ARBA" id="ARBA00022697"/>
    </source>
</evidence>
<keyword evidence="5 13" id="KW-0028">Amino-acid biosynthesis</keyword>
<evidence type="ECO:0000256" key="6">
    <source>
        <dbReference type="ARBA" id="ARBA00022679"/>
    </source>
</evidence>
<evidence type="ECO:0000256" key="8">
    <source>
        <dbReference type="ARBA" id="ARBA00022741"/>
    </source>
</evidence>
<keyword evidence="9 13" id="KW-0418">Kinase</keyword>
<keyword evidence="6 13" id="KW-0808">Transferase</keyword>
<evidence type="ECO:0000256" key="9">
    <source>
        <dbReference type="ARBA" id="ARBA00022777"/>
    </source>
</evidence>
<proteinExistence type="inferred from homology"/>
<dbReference type="PANTHER" id="PTHR20861">
    <property type="entry name" value="HOMOSERINE/4-DIPHOSPHOCYTIDYL-2-C-METHYL-D-ERYTHRITOL KINASE"/>
    <property type="match status" value="1"/>
</dbReference>
<comment type="subcellular location">
    <subcellularLocation>
        <location evidence="13">Cytoplasm</location>
    </subcellularLocation>
</comment>
<name>A0A9E8LUC1_9BACI</name>
<protein>
    <recommendedName>
        <fullName evidence="4 13">Homoserine kinase</fullName>
        <shortName evidence="13">HK</shortName>
        <shortName evidence="13">HSK</shortName>
        <ecNumber evidence="3 13">2.7.1.39</ecNumber>
    </recommendedName>
</protein>
<evidence type="ECO:0000259" key="15">
    <source>
        <dbReference type="Pfam" id="PF08544"/>
    </source>
</evidence>
<dbReference type="NCBIfam" id="TIGR00191">
    <property type="entry name" value="thrB"/>
    <property type="match status" value="1"/>
</dbReference>
<dbReference type="KEGG" id="faf:OE104_14785"/>
<dbReference type="Proteomes" id="UP001164718">
    <property type="component" value="Chromosome"/>
</dbReference>
<evidence type="ECO:0000313" key="17">
    <source>
        <dbReference type="Proteomes" id="UP001164718"/>
    </source>
</evidence>
<dbReference type="SUPFAM" id="SSF55060">
    <property type="entry name" value="GHMP Kinase, C-terminal domain"/>
    <property type="match status" value="1"/>
</dbReference>
<evidence type="ECO:0000313" key="16">
    <source>
        <dbReference type="EMBL" id="WAA09754.1"/>
    </source>
</evidence>
<gene>
    <name evidence="13 16" type="primary">thrB</name>
    <name evidence="16" type="ORF">OE104_14785</name>
</gene>
<evidence type="ECO:0000256" key="10">
    <source>
        <dbReference type="ARBA" id="ARBA00022840"/>
    </source>
</evidence>